<reference evidence="2 3" key="1">
    <citation type="journal article" date="2019" name="Int. J. Syst. Evol. Microbiol.">
        <title>The Global Catalogue of Microorganisms (GCM) 10K type strain sequencing project: providing services to taxonomists for standard genome sequencing and annotation.</title>
        <authorList>
            <consortium name="The Broad Institute Genomics Platform"/>
            <consortium name="The Broad Institute Genome Sequencing Center for Infectious Disease"/>
            <person name="Wu L."/>
            <person name="Ma J."/>
        </authorList>
    </citation>
    <scope>NUCLEOTIDE SEQUENCE [LARGE SCALE GENOMIC DNA]</scope>
    <source>
        <strain evidence="2 3">JCM 13244</strain>
    </source>
</reference>
<comment type="caution">
    <text evidence="2">The sequence shown here is derived from an EMBL/GenBank/DDBJ whole genome shotgun (WGS) entry which is preliminary data.</text>
</comment>
<keyword evidence="3" id="KW-1185">Reference proteome</keyword>
<dbReference type="EMBL" id="BAAALR010000054">
    <property type="protein sequence ID" value="GAA1702739.1"/>
    <property type="molecule type" value="Genomic_DNA"/>
</dbReference>
<protein>
    <submittedName>
        <fullName evidence="2">Uncharacterized protein</fullName>
    </submittedName>
</protein>
<evidence type="ECO:0000256" key="1">
    <source>
        <dbReference type="SAM" id="MobiDB-lite"/>
    </source>
</evidence>
<gene>
    <name evidence="2" type="ORF">GCM10009680_49770</name>
</gene>
<name>A0ABN2ID34_9ACTN</name>
<organism evidence="2 3">
    <name type="scientific">Streptomyces yatensis</name>
    <dbReference type="NCBI Taxonomy" id="155177"/>
    <lineage>
        <taxon>Bacteria</taxon>
        <taxon>Bacillati</taxon>
        <taxon>Actinomycetota</taxon>
        <taxon>Actinomycetes</taxon>
        <taxon>Kitasatosporales</taxon>
        <taxon>Streptomycetaceae</taxon>
        <taxon>Streptomyces</taxon>
        <taxon>Streptomyces violaceusniger group</taxon>
    </lineage>
</organism>
<evidence type="ECO:0000313" key="2">
    <source>
        <dbReference type="EMBL" id="GAA1702739.1"/>
    </source>
</evidence>
<proteinExistence type="predicted"/>
<feature type="region of interest" description="Disordered" evidence="1">
    <location>
        <begin position="1"/>
        <end position="86"/>
    </location>
</feature>
<sequence>MGEEADRARRGGDADAQPRTDPDPHPDMRSLVRAPGLGPGARRRPWGRGRGRRTVTVLVGQGCRPRRGENKGSGQDPRTPYALPSLHEEMFRRTDARQLCEYRDSPE</sequence>
<feature type="compositionally biased region" description="Basic residues" evidence="1">
    <location>
        <begin position="41"/>
        <end position="53"/>
    </location>
</feature>
<feature type="compositionally biased region" description="Basic and acidic residues" evidence="1">
    <location>
        <begin position="1"/>
        <end position="30"/>
    </location>
</feature>
<accession>A0ABN2ID34</accession>
<dbReference type="Proteomes" id="UP001499947">
    <property type="component" value="Unassembled WGS sequence"/>
</dbReference>
<evidence type="ECO:0000313" key="3">
    <source>
        <dbReference type="Proteomes" id="UP001499947"/>
    </source>
</evidence>